<feature type="transmembrane region" description="Helical" evidence="5">
    <location>
        <begin position="536"/>
        <end position="559"/>
    </location>
</feature>
<dbReference type="InterPro" id="IPR013525">
    <property type="entry name" value="ABC2_TM"/>
</dbReference>
<evidence type="ECO:0000313" key="7">
    <source>
        <dbReference type="EMBL" id="KAK5638416.1"/>
    </source>
</evidence>
<dbReference type="GO" id="GO:0016020">
    <property type="term" value="C:membrane"/>
    <property type="evidence" value="ECO:0007669"/>
    <property type="project" value="UniProtKB-SubCell"/>
</dbReference>
<feature type="transmembrane region" description="Helical" evidence="5">
    <location>
        <begin position="372"/>
        <end position="392"/>
    </location>
</feature>
<organism evidence="7 8">
    <name type="scientific">Pyrocoelia pectoralis</name>
    <dbReference type="NCBI Taxonomy" id="417401"/>
    <lineage>
        <taxon>Eukaryota</taxon>
        <taxon>Metazoa</taxon>
        <taxon>Ecdysozoa</taxon>
        <taxon>Arthropoda</taxon>
        <taxon>Hexapoda</taxon>
        <taxon>Insecta</taxon>
        <taxon>Pterygota</taxon>
        <taxon>Neoptera</taxon>
        <taxon>Endopterygota</taxon>
        <taxon>Coleoptera</taxon>
        <taxon>Polyphaga</taxon>
        <taxon>Elateriformia</taxon>
        <taxon>Elateroidea</taxon>
        <taxon>Lampyridae</taxon>
        <taxon>Lampyrinae</taxon>
        <taxon>Pyrocoelia</taxon>
    </lineage>
</organism>
<dbReference type="InterPro" id="IPR027417">
    <property type="entry name" value="P-loop_NTPase"/>
</dbReference>
<keyword evidence="2 5" id="KW-0812">Transmembrane</keyword>
<feature type="transmembrane region" description="Helical" evidence="5">
    <location>
        <begin position="184"/>
        <end position="205"/>
    </location>
</feature>
<dbReference type="InterPro" id="IPR047817">
    <property type="entry name" value="ABC2_TM_bact-type"/>
</dbReference>
<dbReference type="PANTHER" id="PTHR43038">
    <property type="entry name" value="ATP-BINDING CASSETTE, SUB-FAMILY H, MEMBER 1"/>
    <property type="match status" value="1"/>
</dbReference>
<comment type="subcellular location">
    <subcellularLocation>
        <location evidence="1">Membrane</location>
        <topology evidence="1">Multi-pass membrane protein</topology>
    </subcellularLocation>
</comment>
<gene>
    <name evidence="7" type="ORF">RI129_012711</name>
</gene>
<keyword evidence="3 5" id="KW-1133">Transmembrane helix</keyword>
<proteinExistence type="predicted"/>
<dbReference type="Pfam" id="PF12698">
    <property type="entry name" value="ABC2_membrane_3"/>
    <property type="match status" value="1"/>
</dbReference>
<evidence type="ECO:0000256" key="1">
    <source>
        <dbReference type="ARBA" id="ARBA00004141"/>
    </source>
</evidence>
<dbReference type="Pfam" id="PF00005">
    <property type="entry name" value="ABC_tran"/>
    <property type="match status" value="1"/>
</dbReference>
<dbReference type="AlphaFoldDB" id="A0AAN7V4D2"/>
<feature type="transmembrane region" description="Helical" evidence="5">
    <location>
        <begin position="478"/>
        <end position="499"/>
    </location>
</feature>
<name>A0AAN7V4D2_9COLE</name>
<dbReference type="Gene3D" id="3.40.50.300">
    <property type="entry name" value="P-loop containing nucleotide triphosphate hydrolases"/>
    <property type="match status" value="1"/>
</dbReference>
<dbReference type="PROSITE" id="PS51012">
    <property type="entry name" value="ABC_TM2"/>
    <property type="match status" value="1"/>
</dbReference>
<keyword evidence="4 5" id="KW-0472">Membrane</keyword>
<evidence type="ECO:0000256" key="5">
    <source>
        <dbReference type="SAM" id="Phobius"/>
    </source>
</evidence>
<feature type="transmembrane region" description="Helical" evidence="5">
    <location>
        <begin position="445"/>
        <end position="466"/>
    </location>
</feature>
<accession>A0AAN7V4D2</accession>
<evidence type="ECO:0000256" key="2">
    <source>
        <dbReference type="ARBA" id="ARBA00022692"/>
    </source>
</evidence>
<comment type="caution">
    <text evidence="7">The sequence shown here is derived from an EMBL/GenBank/DDBJ whole genome shotgun (WGS) entry which is preliminary data.</text>
</comment>
<evidence type="ECO:0000259" key="6">
    <source>
        <dbReference type="PROSITE" id="PS51012"/>
    </source>
</evidence>
<feature type="transmembrane region" description="Helical" evidence="5">
    <location>
        <begin position="413"/>
        <end position="439"/>
    </location>
</feature>
<protein>
    <recommendedName>
        <fullName evidence="6">ABC transmembrane type-2 domain-containing protein</fullName>
    </recommendedName>
</protein>
<reference evidence="7 8" key="1">
    <citation type="journal article" date="2024" name="Insects">
        <title>An Improved Chromosome-Level Genome Assembly of the Firefly Pyrocoelia pectoralis.</title>
        <authorList>
            <person name="Fu X."/>
            <person name="Meyer-Rochow V.B."/>
            <person name="Ballantyne L."/>
            <person name="Zhu X."/>
        </authorList>
    </citation>
    <scope>NUCLEOTIDE SEQUENCE [LARGE SCALE GENOMIC DNA]</scope>
    <source>
        <strain evidence="7">XCY_ONT2</strain>
    </source>
</reference>
<dbReference type="Gene3D" id="3.40.1710.10">
    <property type="entry name" value="abc type-2 transporter like domain"/>
    <property type="match status" value="1"/>
</dbReference>
<dbReference type="EMBL" id="JAVRBK010000010">
    <property type="protein sequence ID" value="KAK5638416.1"/>
    <property type="molecule type" value="Genomic_DNA"/>
</dbReference>
<evidence type="ECO:0000256" key="3">
    <source>
        <dbReference type="ARBA" id="ARBA00022989"/>
    </source>
</evidence>
<dbReference type="PANTHER" id="PTHR43038:SF5">
    <property type="entry name" value="RE14039P"/>
    <property type="match status" value="1"/>
</dbReference>
<keyword evidence="8" id="KW-1185">Reference proteome</keyword>
<feature type="domain" description="ABC transmembrane type-2" evidence="6">
    <location>
        <begin position="333"/>
        <end position="562"/>
    </location>
</feature>
<dbReference type="Proteomes" id="UP001329430">
    <property type="component" value="Chromosome 10"/>
</dbReference>
<dbReference type="GO" id="GO:0016887">
    <property type="term" value="F:ATP hydrolysis activity"/>
    <property type="evidence" value="ECO:0007669"/>
    <property type="project" value="InterPro"/>
</dbReference>
<dbReference type="GO" id="GO:0005524">
    <property type="term" value="F:ATP binding"/>
    <property type="evidence" value="ECO:0007669"/>
    <property type="project" value="InterPro"/>
</dbReference>
<evidence type="ECO:0000256" key="4">
    <source>
        <dbReference type="ARBA" id="ARBA00023136"/>
    </source>
</evidence>
<dbReference type="SUPFAM" id="SSF52540">
    <property type="entry name" value="P-loop containing nucleoside triphosphate hydrolases"/>
    <property type="match status" value="1"/>
</dbReference>
<sequence>MKYFGWVAGMSFEKIEQRTYFLAKLLELPSIDNEIGNLSGGQQRRVSFATALIHEPELLILDEPTVGLDPILRESIWNYLLELTKNKSVTIILTTHYIEEAHQADMIGLMRNGVILSEEPPKMLLSRFNVSTLEEAFYQVIVTNTQSAITKRPTLPPTVNGAKDDPILKKHVVKALMWKNFLWMWRHFPIMITTFILPILTVFVFCSCIGGDPTNLKIAVVNHETETRKCEPLKCHSTQLSCHFLRYLDKKAMKLIYYDDENEAISSVQNGKAYAAIVIKKNYTENLELRFRTRDVTDLNINQSTIEVFCDYSVKDIAIYIKKYIYKGFNNFIGDYLDLCEINKESVALPLRYHEPIYGLSEPSMTDFANPGIILTLAFFMAATLTAGITAVERTEGILERTMVMGVSSFEMLLSHILCQIGVMLLQTLTPLVVLFWIFDLTLNGSLINVVFFTVLSGFCGMCAGLSISSNFMEERHVAYILIGMLFPFLILSAILWPIEGMNYYLRILASALPLTLATESLRSILQRGWGFNEPVVYLGLICINVWIVIFLGIGFIGLKFRKK</sequence>
<dbReference type="InterPro" id="IPR003439">
    <property type="entry name" value="ABC_transporter-like_ATP-bd"/>
</dbReference>
<dbReference type="GO" id="GO:0140359">
    <property type="term" value="F:ABC-type transporter activity"/>
    <property type="evidence" value="ECO:0007669"/>
    <property type="project" value="InterPro"/>
</dbReference>
<evidence type="ECO:0000313" key="8">
    <source>
        <dbReference type="Proteomes" id="UP001329430"/>
    </source>
</evidence>